<name>A0A2V4C4A2_9FLAO</name>
<dbReference type="Proteomes" id="UP000247681">
    <property type="component" value="Unassembled WGS sequence"/>
</dbReference>
<dbReference type="EMBL" id="QJHL01000001">
    <property type="protein sequence ID" value="PXY46159.1"/>
    <property type="molecule type" value="Genomic_DNA"/>
</dbReference>
<sequence>MFFWILKGSFFNLDIKIRIKIWDCFLELTTEAHTTTRRVISIFFRKNGIRYAFGCFQNIVFYGFKYLFKLY</sequence>
<reference evidence="1 2" key="1">
    <citation type="submission" date="2018-05" db="EMBL/GenBank/DDBJ databases">
        <title>Flavobacterium sp. strain IMCC34758, incomplete genome.</title>
        <authorList>
            <person name="Joung Y."/>
        </authorList>
    </citation>
    <scope>NUCLEOTIDE SEQUENCE [LARGE SCALE GENOMIC DNA]</scope>
    <source>
        <strain evidence="1 2">IMCC34758</strain>
    </source>
</reference>
<organism evidence="1 2">
    <name type="scientific">Flavobacterium hydrophilum</name>
    <dbReference type="NCBI Taxonomy" id="2211445"/>
    <lineage>
        <taxon>Bacteria</taxon>
        <taxon>Pseudomonadati</taxon>
        <taxon>Bacteroidota</taxon>
        <taxon>Flavobacteriia</taxon>
        <taxon>Flavobacteriales</taxon>
        <taxon>Flavobacteriaceae</taxon>
        <taxon>Flavobacterium</taxon>
    </lineage>
</organism>
<evidence type="ECO:0000313" key="1">
    <source>
        <dbReference type="EMBL" id="PXY46159.1"/>
    </source>
</evidence>
<protein>
    <submittedName>
        <fullName evidence="1">Uncharacterized protein</fullName>
    </submittedName>
</protein>
<comment type="caution">
    <text evidence="1">The sequence shown here is derived from an EMBL/GenBank/DDBJ whole genome shotgun (WGS) entry which is preliminary data.</text>
</comment>
<proteinExistence type="predicted"/>
<dbReference type="AlphaFoldDB" id="A0A2V4C4A2"/>
<accession>A0A2V4C4A2</accession>
<keyword evidence="2" id="KW-1185">Reference proteome</keyword>
<gene>
    <name evidence="1" type="ORF">DMB68_02940</name>
</gene>
<evidence type="ECO:0000313" key="2">
    <source>
        <dbReference type="Proteomes" id="UP000247681"/>
    </source>
</evidence>